<dbReference type="EMBL" id="JACKWZ010000082">
    <property type="protein sequence ID" value="KAF9416906.1"/>
    <property type="molecule type" value="Genomic_DNA"/>
</dbReference>
<evidence type="ECO:0000313" key="3">
    <source>
        <dbReference type="Proteomes" id="UP000648187"/>
    </source>
</evidence>
<accession>A0A835GH52</accession>
<feature type="non-terminal residue" evidence="2">
    <location>
        <position position="1"/>
    </location>
</feature>
<protein>
    <submittedName>
        <fullName evidence="2">Uncharacterized protein</fullName>
    </submittedName>
</protein>
<dbReference type="Proteomes" id="UP000648187">
    <property type="component" value="Unassembled WGS sequence"/>
</dbReference>
<comment type="caution">
    <text evidence="2">The sequence shown here is derived from an EMBL/GenBank/DDBJ whole genome shotgun (WGS) entry which is preliminary data.</text>
</comment>
<keyword evidence="3" id="KW-1185">Reference proteome</keyword>
<proteinExistence type="predicted"/>
<name>A0A835GH52_SPOEX</name>
<feature type="region of interest" description="Disordered" evidence="1">
    <location>
        <begin position="217"/>
        <end position="240"/>
    </location>
</feature>
<sequence length="548" mass="63660">QSQNNVTIPKQYLYKNRNNTNRIDATDVETQENSEIVKENDGIHENFNNDCDIWNVNNAITEERITKIVPNNNTEENAHTNAFLTQENNDIFITNDNNKDSETNKELVDHQSQYSQNIDEYFNEMQNVHGDNTTEIVNMDVDDNEENNPKNTISNLISENTARNDGKATFYNVNLHHFGDFKEDLLTNQSVDVTTEKNYENFEKDYTNPFQNKDLSESTAKNVHQNTDFTENTNTKSTEEFASNRTNLLRNKDLTEEYRITEEDYVSEEIISFKVLEEFNKVKLFVRRPNRRMSCDSYSSDSGYKSDSQRSNRSALQLSGTWLNQSGSCLFHYLLQCPLVASTRDITSELIDKLHDDEKYPSFLEELLETIDGELGQVFEGANGEENEFLKKDERIQRILLLNKSIHIQAHTIEKITKILEKFHANITQIDSTYELQNIDEIENVSYIFHLLEIILKKYLKNKKNDSQSESTTQNYSKEDEKIFKKSTISDIWRKKWNPSQKKIEGSREKKCALKVCSDVLNKIVVDCVSSYSLVAYSALKCFNSMQN</sequence>
<gene>
    <name evidence="2" type="ORF">HW555_005909</name>
</gene>
<organism evidence="2 3">
    <name type="scientific">Spodoptera exigua</name>
    <name type="common">Beet armyworm</name>
    <name type="synonym">Noctua fulgens</name>
    <dbReference type="NCBI Taxonomy" id="7107"/>
    <lineage>
        <taxon>Eukaryota</taxon>
        <taxon>Metazoa</taxon>
        <taxon>Ecdysozoa</taxon>
        <taxon>Arthropoda</taxon>
        <taxon>Hexapoda</taxon>
        <taxon>Insecta</taxon>
        <taxon>Pterygota</taxon>
        <taxon>Neoptera</taxon>
        <taxon>Endopterygota</taxon>
        <taxon>Lepidoptera</taxon>
        <taxon>Glossata</taxon>
        <taxon>Ditrysia</taxon>
        <taxon>Noctuoidea</taxon>
        <taxon>Noctuidae</taxon>
        <taxon>Amphipyrinae</taxon>
        <taxon>Spodoptera</taxon>
    </lineage>
</organism>
<evidence type="ECO:0000256" key="1">
    <source>
        <dbReference type="SAM" id="MobiDB-lite"/>
    </source>
</evidence>
<dbReference type="AlphaFoldDB" id="A0A835GH52"/>
<evidence type="ECO:0000313" key="2">
    <source>
        <dbReference type="EMBL" id="KAF9416906.1"/>
    </source>
</evidence>
<reference evidence="2" key="1">
    <citation type="submission" date="2020-08" db="EMBL/GenBank/DDBJ databases">
        <title>Spodoptera exigua strain:BAW_Kor-Di-RS1 Genome sequencing and assembly.</title>
        <authorList>
            <person name="Kim J."/>
            <person name="Nam H.Y."/>
            <person name="Kwon M."/>
            <person name="Choi J.H."/>
            <person name="Cho S.R."/>
            <person name="Kim G.-H."/>
        </authorList>
    </citation>
    <scope>NUCLEOTIDE SEQUENCE</scope>
    <source>
        <strain evidence="2">BAW_Kor-Di-RS1</strain>
        <tissue evidence="2">Whole-body</tissue>
    </source>
</reference>